<dbReference type="Proteomes" id="UP000729402">
    <property type="component" value="Unassembled WGS sequence"/>
</dbReference>
<name>A0A8J5RXH7_ZIZPA</name>
<keyword evidence="2" id="KW-1185">Reference proteome</keyword>
<reference evidence="1" key="2">
    <citation type="submission" date="2021-02" db="EMBL/GenBank/DDBJ databases">
        <authorList>
            <person name="Kimball J.A."/>
            <person name="Haas M.W."/>
            <person name="Macchietto M."/>
            <person name="Kono T."/>
            <person name="Duquette J."/>
            <person name="Shao M."/>
        </authorList>
    </citation>
    <scope>NUCLEOTIDE SEQUENCE</scope>
    <source>
        <tissue evidence="1">Fresh leaf tissue</tissue>
    </source>
</reference>
<proteinExistence type="predicted"/>
<sequence length="115" mass="11885">MHRGSSGCDLLDASLESANPRSASSQSFVALSRALPPTPSVLSGAAPTRGHLPHVSLLSPRGAAYLTDSWTREAAACKANNECGCGGAGPTKVTVAQLETGGRAHGTWQQEMNRK</sequence>
<comment type="caution">
    <text evidence="1">The sequence shown here is derived from an EMBL/GenBank/DDBJ whole genome shotgun (WGS) entry which is preliminary data.</text>
</comment>
<dbReference type="AlphaFoldDB" id="A0A8J5RXH7"/>
<evidence type="ECO:0000313" key="2">
    <source>
        <dbReference type="Proteomes" id="UP000729402"/>
    </source>
</evidence>
<accession>A0A8J5RXH7</accession>
<dbReference type="EMBL" id="JAAALK010000290">
    <property type="protein sequence ID" value="KAG8047784.1"/>
    <property type="molecule type" value="Genomic_DNA"/>
</dbReference>
<protein>
    <submittedName>
        <fullName evidence="1">Uncharacterized protein</fullName>
    </submittedName>
</protein>
<gene>
    <name evidence="1" type="ORF">GUJ93_ZPchr0008g14146</name>
</gene>
<organism evidence="1 2">
    <name type="scientific">Zizania palustris</name>
    <name type="common">Northern wild rice</name>
    <dbReference type="NCBI Taxonomy" id="103762"/>
    <lineage>
        <taxon>Eukaryota</taxon>
        <taxon>Viridiplantae</taxon>
        <taxon>Streptophyta</taxon>
        <taxon>Embryophyta</taxon>
        <taxon>Tracheophyta</taxon>
        <taxon>Spermatophyta</taxon>
        <taxon>Magnoliopsida</taxon>
        <taxon>Liliopsida</taxon>
        <taxon>Poales</taxon>
        <taxon>Poaceae</taxon>
        <taxon>BOP clade</taxon>
        <taxon>Oryzoideae</taxon>
        <taxon>Oryzeae</taxon>
        <taxon>Zizaniinae</taxon>
        <taxon>Zizania</taxon>
    </lineage>
</organism>
<evidence type="ECO:0000313" key="1">
    <source>
        <dbReference type="EMBL" id="KAG8047784.1"/>
    </source>
</evidence>
<reference evidence="1" key="1">
    <citation type="journal article" date="2021" name="bioRxiv">
        <title>Whole Genome Assembly and Annotation of Northern Wild Rice, Zizania palustris L., Supports a Whole Genome Duplication in the Zizania Genus.</title>
        <authorList>
            <person name="Haas M."/>
            <person name="Kono T."/>
            <person name="Macchietto M."/>
            <person name="Millas R."/>
            <person name="McGilp L."/>
            <person name="Shao M."/>
            <person name="Duquette J."/>
            <person name="Hirsch C.N."/>
            <person name="Kimball J."/>
        </authorList>
    </citation>
    <scope>NUCLEOTIDE SEQUENCE</scope>
    <source>
        <tissue evidence="1">Fresh leaf tissue</tissue>
    </source>
</reference>